<gene>
    <name evidence="2" type="ORF">DFJ69_2071</name>
</gene>
<name>A0A3D9SYE1_9ACTN</name>
<dbReference type="RefSeq" id="WP_116022247.1">
    <property type="nucleotide sequence ID" value="NZ_QTTT01000001.1"/>
</dbReference>
<sequence>MQTVTASGESPDKALYRIPDVVEILSLSRTVVYQLVNDGRLRSVKQGRTRLIPASAIAEYVALLEQEAEEAA</sequence>
<dbReference type="Proteomes" id="UP000256661">
    <property type="component" value="Unassembled WGS sequence"/>
</dbReference>
<dbReference type="Pfam" id="PF12728">
    <property type="entry name" value="HTH_17"/>
    <property type="match status" value="1"/>
</dbReference>
<dbReference type="InterPro" id="IPR010093">
    <property type="entry name" value="SinI_DNA-bd"/>
</dbReference>
<dbReference type="EMBL" id="QTTT01000001">
    <property type="protein sequence ID" value="REE96631.1"/>
    <property type="molecule type" value="Genomic_DNA"/>
</dbReference>
<evidence type="ECO:0000313" key="2">
    <source>
        <dbReference type="EMBL" id="REE96631.1"/>
    </source>
</evidence>
<protein>
    <submittedName>
        <fullName evidence="2">Excisionase family DNA binding protein</fullName>
    </submittedName>
</protein>
<dbReference type="AlphaFoldDB" id="A0A3D9SYE1"/>
<evidence type="ECO:0000313" key="3">
    <source>
        <dbReference type="Proteomes" id="UP000256661"/>
    </source>
</evidence>
<accession>A0A3D9SYE1</accession>
<evidence type="ECO:0000259" key="1">
    <source>
        <dbReference type="Pfam" id="PF12728"/>
    </source>
</evidence>
<dbReference type="InterPro" id="IPR041657">
    <property type="entry name" value="HTH_17"/>
</dbReference>
<proteinExistence type="predicted"/>
<dbReference type="NCBIfam" id="TIGR01764">
    <property type="entry name" value="excise"/>
    <property type="match status" value="1"/>
</dbReference>
<organism evidence="2 3">
    <name type="scientific">Thermomonospora umbrina</name>
    <dbReference type="NCBI Taxonomy" id="111806"/>
    <lineage>
        <taxon>Bacteria</taxon>
        <taxon>Bacillati</taxon>
        <taxon>Actinomycetota</taxon>
        <taxon>Actinomycetes</taxon>
        <taxon>Streptosporangiales</taxon>
        <taxon>Thermomonosporaceae</taxon>
        <taxon>Thermomonospora</taxon>
    </lineage>
</organism>
<keyword evidence="3" id="KW-1185">Reference proteome</keyword>
<feature type="domain" description="Helix-turn-helix" evidence="1">
    <location>
        <begin position="15"/>
        <end position="61"/>
    </location>
</feature>
<reference evidence="2 3" key="1">
    <citation type="submission" date="2018-08" db="EMBL/GenBank/DDBJ databases">
        <title>Sequencing the genomes of 1000 actinobacteria strains.</title>
        <authorList>
            <person name="Klenk H.-P."/>
        </authorList>
    </citation>
    <scope>NUCLEOTIDE SEQUENCE [LARGE SCALE GENOMIC DNA]</scope>
    <source>
        <strain evidence="2 3">DSM 43927</strain>
    </source>
</reference>
<dbReference type="OrthoDB" id="9806039at2"/>
<dbReference type="GO" id="GO:0003677">
    <property type="term" value="F:DNA binding"/>
    <property type="evidence" value="ECO:0007669"/>
    <property type="project" value="InterPro"/>
</dbReference>
<comment type="caution">
    <text evidence="2">The sequence shown here is derived from an EMBL/GenBank/DDBJ whole genome shotgun (WGS) entry which is preliminary data.</text>
</comment>